<dbReference type="SUPFAM" id="SSF54001">
    <property type="entry name" value="Cysteine proteinases"/>
    <property type="match status" value="1"/>
</dbReference>
<dbReference type="InterPro" id="IPR047273">
    <property type="entry name" value="VRTN_OTU_dom"/>
</dbReference>
<dbReference type="AlphaFoldDB" id="A0A8B6CG20"/>
<dbReference type="Proteomes" id="UP000596742">
    <property type="component" value="Unassembled WGS sequence"/>
</dbReference>
<reference evidence="2" key="1">
    <citation type="submission" date="2018-11" db="EMBL/GenBank/DDBJ databases">
        <authorList>
            <person name="Alioto T."/>
            <person name="Alioto T."/>
        </authorList>
    </citation>
    <scope>NUCLEOTIDE SEQUENCE</scope>
</reference>
<name>A0A8B6CG20_MYTGA</name>
<dbReference type="InterPro" id="IPR003323">
    <property type="entry name" value="OTU_dom"/>
</dbReference>
<dbReference type="Gene3D" id="3.90.70.80">
    <property type="match status" value="1"/>
</dbReference>
<protein>
    <recommendedName>
        <fullName evidence="1">OTU domain-containing protein</fullName>
    </recommendedName>
</protein>
<organism evidence="2 3">
    <name type="scientific">Mytilus galloprovincialis</name>
    <name type="common">Mediterranean mussel</name>
    <dbReference type="NCBI Taxonomy" id="29158"/>
    <lineage>
        <taxon>Eukaryota</taxon>
        <taxon>Metazoa</taxon>
        <taxon>Spiralia</taxon>
        <taxon>Lophotrochozoa</taxon>
        <taxon>Mollusca</taxon>
        <taxon>Bivalvia</taxon>
        <taxon>Autobranchia</taxon>
        <taxon>Pteriomorphia</taxon>
        <taxon>Mytilida</taxon>
        <taxon>Mytiloidea</taxon>
        <taxon>Mytilidae</taxon>
        <taxon>Mytilinae</taxon>
        <taxon>Mytilus</taxon>
    </lineage>
</organism>
<dbReference type="EMBL" id="UYJE01001748">
    <property type="protein sequence ID" value="VDI04848.1"/>
    <property type="molecule type" value="Genomic_DNA"/>
</dbReference>
<dbReference type="Gene3D" id="1.10.357.40">
    <property type="entry name" value="YbiA-like"/>
    <property type="match status" value="1"/>
</dbReference>
<proteinExistence type="predicted"/>
<evidence type="ECO:0000313" key="3">
    <source>
        <dbReference type="Proteomes" id="UP000596742"/>
    </source>
</evidence>
<dbReference type="SUPFAM" id="SSF143990">
    <property type="entry name" value="YbiA-like"/>
    <property type="match status" value="1"/>
</dbReference>
<evidence type="ECO:0000313" key="2">
    <source>
        <dbReference type="EMBL" id="VDI04848.1"/>
    </source>
</evidence>
<comment type="caution">
    <text evidence="2">The sequence shown here is derived from an EMBL/GenBank/DDBJ whole genome shotgun (WGS) entry which is preliminary data.</text>
</comment>
<dbReference type="OrthoDB" id="6162110at2759"/>
<feature type="domain" description="OTU" evidence="1">
    <location>
        <begin position="149"/>
        <end position="289"/>
    </location>
</feature>
<gene>
    <name evidence="2" type="ORF">MGAL_10B002576</name>
</gene>
<dbReference type="PROSITE" id="PS50802">
    <property type="entry name" value="OTU"/>
    <property type="match status" value="1"/>
</dbReference>
<sequence length="289" mass="32740">MITYVKGKTDVLSNFYPVLLNNNGITFKSAEHMYQSQKAIFHEEYELNAKIIIAHNAQNAKKLSKSIKTCVEWEQMKPIVQAEILKIKLQAVVGQPHRITRNVTKSEALLLQTYSIEVPTANETQIEHTADRVSSSILAKFHPAILSEFYPAETYGDGNCLYRAVSRAITGSESMYIVLRVLTLIEILSYPMFYDPNHTRFTDLIQDNRIVVATYLQLAKDVGMLGTYADMMHMFALSAVLKIPIRSYFPPQMNMEFVSEPYSRKVCGRNVNISEAPACTIMWTSAVIP</sequence>
<dbReference type="InterPro" id="IPR038765">
    <property type="entry name" value="Papain-like_cys_pep_sf"/>
</dbReference>
<evidence type="ECO:0000259" key="1">
    <source>
        <dbReference type="PROSITE" id="PS50802"/>
    </source>
</evidence>
<dbReference type="InterPro" id="IPR037238">
    <property type="entry name" value="YbiA-like_sf"/>
</dbReference>
<accession>A0A8B6CG20</accession>
<dbReference type="CDD" id="cd15457">
    <property type="entry name" value="NADAR"/>
    <property type="match status" value="1"/>
</dbReference>
<keyword evidence="3" id="KW-1185">Reference proteome</keyword>
<dbReference type="Pfam" id="PF02338">
    <property type="entry name" value="OTU"/>
    <property type="match status" value="1"/>
</dbReference>
<dbReference type="InterPro" id="IPR012816">
    <property type="entry name" value="NADAR"/>
</dbReference>
<dbReference type="CDD" id="cd22791">
    <property type="entry name" value="OTU_VRTN"/>
    <property type="match status" value="1"/>
</dbReference>